<dbReference type="VEuPathDB" id="FungiDB:MAPG_01472"/>
<protein>
    <recommendedName>
        <fullName evidence="5">CsbD-like domain-containing protein</fullName>
    </recommendedName>
</protein>
<reference evidence="2" key="3">
    <citation type="submission" date="2011-03" db="EMBL/GenBank/DDBJ databases">
        <title>Annotation of Magnaporthe poae ATCC 64411.</title>
        <authorList>
            <person name="Ma L.-J."/>
            <person name="Dead R."/>
            <person name="Young S.K."/>
            <person name="Zeng Q."/>
            <person name="Gargeya S."/>
            <person name="Fitzgerald M."/>
            <person name="Haas B."/>
            <person name="Abouelleil A."/>
            <person name="Alvarado L."/>
            <person name="Arachchi H.M."/>
            <person name="Berlin A."/>
            <person name="Brown A."/>
            <person name="Chapman S.B."/>
            <person name="Chen Z."/>
            <person name="Dunbar C."/>
            <person name="Freedman E."/>
            <person name="Gearin G."/>
            <person name="Gellesch M."/>
            <person name="Goldberg J."/>
            <person name="Griggs A."/>
            <person name="Gujja S."/>
            <person name="Heiman D."/>
            <person name="Howarth C."/>
            <person name="Larson L."/>
            <person name="Lui A."/>
            <person name="MacDonald P.J.P."/>
            <person name="Mehta T."/>
            <person name="Montmayeur A."/>
            <person name="Murphy C."/>
            <person name="Neiman D."/>
            <person name="Pearson M."/>
            <person name="Priest M."/>
            <person name="Roberts A."/>
            <person name="Saif S."/>
            <person name="Shea T."/>
            <person name="Shenoy N."/>
            <person name="Sisk P."/>
            <person name="Stolte C."/>
            <person name="Sykes S."/>
            <person name="Yandava C."/>
            <person name="Wortman J."/>
            <person name="Nusbaum C."/>
            <person name="Birren B."/>
        </authorList>
    </citation>
    <scope>NUCLEOTIDE SEQUENCE</scope>
    <source>
        <strain evidence="2">ATCC 64411</strain>
    </source>
</reference>
<dbReference type="AlphaFoldDB" id="A0A0C4DNS7"/>
<feature type="region of interest" description="Disordered" evidence="1">
    <location>
        <begin position="1"/>
        <end position="24"/>
    </location>
</feature>
<feature type="region of interest" description="Disordered" evidence="1">
    <location>
        <begin position="40"/>
        <end position="76"/>
    </location>
</feature>
<accession>A0A0C4DNS7</accession>
<evidence type="ECO:0008006" key="5">
    <source>
        <dbReference type="Google" id="ProtNLM"/>
    </source>
</evidence>
<proteinExistence type="predicted"/>
<reference evidence="3" key="4">
    <citation type="journal article" date="2015" name="G3 (Bethesda)">
        <title>Genome sequences of three phytopathogenic species of the Magnaporthaceae family of fungi.</title>
        <authorList>
            <person name="Okagaki L.H."/>
            <person name="Nunes C.C."/>
            <person name="Sailsbery J."/>
            <person name="Clay B."/>
            <person name="Brown D."/>
            <person name="John T."/>
            <person name="Oh Y."/>
            <person name="Young N."/>
            <person name="Fitzgerald M."/>
            <person name="Haas B.J."/>
            <person name="Zeng Q."/>
            <person name="Young S."/>
            <person name="Adiconis X."/>
            <person name="Fan L."/>
            <person name="Levin J.Z."/>
            <person name="Mitchell T.K."/>
            <person name="Okubara P.A."/>
            <person name="Farman M.L."/>
            <person name="Kohn L.M."/>
            <person name="Birren B."/>
            <person name="Ma L.-J."/>
            <person name="Dean R.A."/>
        </authorList>
    </citation>
    <scope>NUCLEOTIDE SEQUENCE</scope>
    <source>
        <strain evidence="3">ATCC 64411 / 73-15</strain>
    </source>
</reference>
<evidence type="ECO:0000313" key="2">
    <source>
        <dbReference type="EMBL" id="KLU82400.1"/>
    </source>
</evidence>
<name>A0A0C4DNS7_MAGP6</name>
<dbReference type="OrthoDB" id="9999611at2759"/>
<dbReference type="Proteomes" id="UP000011715">
    <property type="component" value="Unassembled WGS sequence"/>
</dbReference>
<feature type="compositionally biased region" description="Low complexity" evidence="1">
    <location>
        <begin position="1"/>
        <end position="16"/>
    </location>
</feature>
<dbReference type="EMBL" id="ADBL01000356">
    <property type="status" value="NOT_ANNOTATED_CDS"/>
    <property type="molecule type" value="Genomic_DNA"/>
</dbReference>
<dbReference type="EMBL" id="GL876966">
    <property type="protein sequence ID" value="KLU82400.1"/>
    <property type="molecule type" value="Genomic_DNA"/>
</dbReference>
<reference evidence="4" key="1">
    <citation type="submission" date="2010-05" db="EMBL/GenBank/DDBJ databases">
        <title>The genome sequence of Magnaporthe poae strain ATCC 64411.</title>
        <authorList>
            <person name="Ma L.-J."/>
            <person name="Dead R."/>
            <person name="Young S."/>
            <person name="Zeng Q."/>
            <person name="Koehrsen M."/>
            <person name="Alvarado L."/>
            <person name="Berlin A."/>
            <person name="Chapman S.B."/>
            <person name="Chen Z."/>
            <person name="Freedman E."/>
            <person name="Gellesch M."/>
            <person name="Goldberg J."/>
            <person name="Griggs A."/>
            <person name="Gujja S."/>
            <person name="Heilman E.R."/>
            <person name="Heiman D."/>
            <person name="Hepburn T."/>
            <person name="Howarth C."/>
            <person name="Jen D."/>
            <person name="Larson L."/>
            <person name="Mehta T."/>
            <person name="Neiman D."/>
            <person name="Pearson M."/>
            <person name="Roberts A."/>
            <person name="Saif S."/>
            <person name="Shea T."/>
            <person name="Shenoy N."/>
            <person name="Sisk P."/>
            <person name="Stolte C."/>
            <person name="Sykes S."/>
            <person name="Walk T."/>
            <person name="White J."/>
            <person name="Yandava C."/>
            <person name="Haas B."/>
            <person name="Nusbaum C."/>
            <person name="Birren B."/>
        </authorList>
    </citation>
    <scope>NUCLEOTIDE SEQUENCE [LARGE SCALE GENOMIC DNA]</scope>
    <source>
        <strain evidence="4">ATCC 64411 / 73-15</strain>
    </source>
</reference>
<evidence type="ECO:0000256" key="1">
    <source>
        <dbReference type="SAM" id="MobiDB-lite"/>
    </source>
</evidence>
<sequence>MASNTNNQSQSQENQQPGLLAGHAEYVKGVAETAVGSVTGSHAWKSSGEQDKAHAVHTMKAAGEKRDPASQGFGKVEELAGRATGCAGMEKEGAASVKKD</sequence>
<reference evidence="2" key="2">
    <citation type="submission" date="2010-05" db="EMBL/GenBank/DDBJ databases">
        <title>The Genome Sequence of Magnaporthe poae strain ATCC 64411.</title>
        <authorList>
            <consortium name="The Broad Institute Genome Sequencing Platform"/>
            <consortium name="Broad Institute Genome Sequencing Center for Infectious Disease"/>
            <person name="Ma L.-J."/>
            <person name="Dead R."/>
            <person name="Young S."/>
            <person name="Zeng Q."/>
            <person name="Koehrsen M."/>
            <person name="Alvarado L."/>
            <person name="Berlin A."/>
            <person name="Chapman S.B."/>
            <person name="Chen Z."/>
            <person name="Freedman E."/>
            <person name="Gellesch M."/>
            <person name="Goldberg J."/>
            <person name="Griggs A."/>
            <person name="Gujja S."/>
            <person name="Heilman E.R."/>
            <person name="Heiman D."/>
            <person name="Hepburn T."/>
            <person name="Howarth C."/>
            <person name="Jen D."/>
            <person name="Larson L."/>
            <person name="Mehta T."/>
            <person name="Neiman D."/>
            <person name="Pearson M."/>
            <person name="Roberts A."/>
            <person name="Saif S."/>
            <person name="Shea T."/>
            <person name="Shenoy N."/>
            <person name="Sisk P."/>
            <person name="Stolte C."/>
            <person name="Sykes S."/>
            <person name="Walk T."/>
            <person name="White J."/>
            <person name="Yandava C."/>
            <person name="Haas B."/>
            <person name="Nusbaum C."/>
            <person name="Birren B."/>
        </authorList>
    </citation>
    <scope>NUCLEOTIDE SEQUENCE</scope>
    <source>
        <strain evidence="2">ATCC 64411</strain>
    </source>
</reference>
<evidence type="ECO:0000313" key="4">
    <source>
        <dbReference type="Proteomes" id="UP000011715"/>
    </source>
</evidence>
<gene>
    <name evidence="2" type="ORF">MAPG_01472</name>
</gene>
<dbReference type="OMA" id="ITGSHAW"/>
<organism evidence="3 4">
    <name type="scientific">Magnaporthiopsis poae (strain ATCC 64411 / 73-15)</name>
    <name type="common">Kentucky bluegrass fungus</name>
    <name type="synonym">Magnaporthe poae</name>
    <dbReference type="NCBI Taxonomy" id="644358"/>
    <lineage>
        <taxon>Eukaryota</taxon>
        <taxon>Fungi</taxon>
        <taxon>Dikarya</taxon>
        <taxon>Ascomycota</taxon>
        <taxon>Pezizomycotina</taxon>
        <taxon>Sordariomycetes</taxon>
        <taxon>Sordariomycetidae</taxon>
        <taxon>Magnaporthales</taxon>
        <taxon>Magnaporthaceae</taxon>
        <taxon>Magnaporthiopsis</taxon>
    </lineage>
</organism>
<keyword evidence="4" id="KW-1185">Reference proteome</keyword>
<reference evidence="3" key="5">
    <citation type="submission" date="2015-06" db="UniProtKB">
        <authorList>
            <consortium name="EnsemblFungi"/>
        </authorList>
    </citation>
    <scope>IDENTIFICATION</scope>
    <source>
        <strain evidence="3">ATCC 64411</strain>
    </source>
</reference>
<dbReference type="eggNOG" id="ENOG502SD1T">
    <property type="taxonomic scope" value="Eukaryota"/>
</dbReference>
<dbReference type="EnsemblFungi" id="MAPG_01472T0">
    <property type="protein sequence ID" value="MAPG_01472T0"/>
    <property type="gene ID" value="MAPG_01472"/>
</dbReference>
<evidence type="ECO:0000313" key="3">
    <source>
        <dbReference type="EnsemblFungi" id="MAPG_01472T0"/>
    </source>
</evidence>